<accession>A0A291RJK1</accession>
<dbReference type="InterPro" id="IPR040871">
    <property type="entry name" value="HopA1"/>
</dbReference>
<dbReference type="Pfam" id="PF17914">
    <property type="entry name" value="HopA1"/>
    <property type="match status" value="1"/>
</dbReference>
<evidence type="ECO:0000313" key="2">
    <source>
        <dbReference type="Proteomes" id="UP000221961"/>
    </source>
</evidence>
<dbReference type="KEGG" id="ntp:CRH09_17660"/>
<protein>
    <submittedName>
        <fullName evidence="1">Uncharacterized protein</fullName>
    </submittedName>
</protein>
<sequence length="232" mass="24777">MPHVHTITRAPLIATGDSGMTVELDGLRVRLDPSTPGPDTDHGIGALVNIAVDATYPTLSPGFFLAKGSRGQPRHGELIRLYIHLESADAAVAAWSTTIGHLEQQRLPYQAKVLSNPQLYPRHDSLVVYLGPEALRDVHTLTEKITTIGGLGEPTSLFAEQLAPGISIAWEPRDSRPGMAGLSFGQHRATAIAEGIVRHAENQHPELNPADTVTAALLQAGINPANPARNIT</sequence>
<dbReference type="EMBL" id="CP023778">
    <property type="protein sequence ID" value="ATL67746.1"/>
    <property type="molecule type" value="Genomic_DNA"/>
</dbReference>
<proteinExistence type="predicted"/>
<organism evidence="1 2">
    <name type="scientific">Nocardia terpenica</name>
    <dbReference type="NCBI Taxonomy" id="455432"/>
    <lineage>
        <taxon>Bacteria</taxon>
        <taxon>Bacillati</taxon>
        <taxon>Actinomycetota</taxon>
        <taxon>Actinomycetes</taxon>
        <taxon>Mycobacteriales</taxon>
        <taxon>Nocardiaceae</taxon>
        <taxon>Nocardia</taxon>
    </lineage>
</organism>
<dbReference type="AlphaFoldDB" id="A0A291RJK1"/>
<gene>
    <name evidence="1" type="ORF">CRH09_17660</name>
</gene>
<name>A0A291RJK1_9NOCA</name>
<evidence type="ECO:0000313" key="1">
    <source>
        <dbReference type="EMBL" id="ATL67746.1"/>
    </source>
</evidence>
<reference evidence="1 2" key="1">
    <citation type="submission" date="2017-10" db="EMBL/GenBank/DDBJ databases">
        <title>Comparative genomics between pathogenic Norcardia.</title>
        <authorList>
            <person name="Zeng L."/>
        </authorList>
    </citation>
    <scope>NUCLEOTIDE SEQUENCE [LARGE SCALE GENOMIC DNA]</scope>
    <source>
        <strain evidence="1 2">NC_YFY_NT001</strain>
    </source>
</reference>
<dbReference type="Proteomes" id="UP000221961">
    <property type="component" value="Chromosome"/>
</dbReference>